<sequence length="508" mass="57835">MANLQGRSGVFQAVATPESLSKDEYKALEPALRTDLLGAQIQLIEEKPFSVIIVIAGVDGAGKNEAIARLQEWMDVRHVICNAYDAPSEDERRRPPLWRYWRDLPANGQTSIVVSSWYNEPLRDRVLEEIDEEELNRRLTAINRFEQLLADEGVLLLKFWFSLPPDVQKERLKPLKKKARGRRILAEWTDIRRSAKAQRIFEHAALTTSTAAAPWMVIPSQDPQARDLALGRCVEMALTRRLTKSSPVEAGDAAPEASADTAPASSEASCGLSGALASVDLTRSLDKDLYQEELAHWQAELAQLTDKKAFRDMSLVLAFEGNDAAGKGGAIRRVTRPLDPRRYRVHRIAAPAEEELARPYLWRFWRRVPRLGHTAIFDRSWYGRVLVERVEGYCSEADWRRAYGEINEFEAELGAADTLVVKFWLAISKEEQLARFEARKEIPYKQFKITEDDWRNRLKWDAYAEAAEEMIARTSTPRAPWNVVAAEDKRHARVTVLRTLCDALKRAM</sequence>
<feature type="domain" description="Polyphosphate kinase-2-related" evidence="4">
    <location>
        <begin position="20"/>
        <end position="239"/>
    </location>
</feature>
<evidence type="ECO:0000313" key="6">
    <source>
        <dbReference type="Proteomes" id="UP000559404"/>
    </source>
</evidence>
<feature type="compositionally biased region" description="Low complexity" evidence="3">
    <location>
        <begin position="250"/>
        <end position="269"/>
    </location>
</feature>
<dbReference type="Gene3D" id="3.40.50.300">
    <property type="entry name" value="P-loop containing nucleotide triphosphate hydrolases"/>
    <property type="match status" value="2"/>
</dbReference>
<keyword evidence="6" id="KW-1185">Reference proteome</keyword>
<dbReference type="GO" id="GO:0006797">
    <property type="term" value="P:polyphosphate metabolic process"/>
    <property type="evidence" value="ECO:0007669"/>
    <property type="project" value="InterPro"/>
</dbReference>
<keyword evidence="5" id="KW-0808">Transferase</keyword>
<comment type="caution">
    <text evidence="5">The sequence shown here is derived from an EMBL/GenBank/DDBJ whole genome shotgun (WGS) entry which is preliminary data.</text>
</comment>
<dbReference type="NCBIfam" id="TIGR03708">
    <property type="entry name" value="poly_P_AMP_trns"/>
    <property type="match status" value="1"/>
</dbReference>
<dbReference type="PANTHER" id="PTHR34383:SF3">
    <property type="entry name" value="POLYPHOSPHATE:AMP PHOSPHOTRANSFERASE"/>
    <property type="match status" value="1"/>
</dbReference>
<gene>
    <name evidence="5" type="primary">pap</name>
    <name evidence="5" type="ORF">H1W37_09385</name>
</gene>
<evidence type="ECO:0000259" key="4">
    <source>
        <dbReference type="Pfam" id="PF03976"/>
    </source>
</evidence>
<dbReference type="GO" id="GO:0006754">
    <property type="term" value="P:ATP biosynthetic process"/>
    <property type="evidence" value="ECO:0007669"/>
    <property type="project" value="UniProtKB-KW"/>
</dbReference>
<dbReference type="InterPro" id="IPR022488">
    <property type="entry name" value="PPK2-related"/>
</dbReference>
<dbReference type="Proteomes" id="UP000559404">
    <property type="component" value="Unassembled WGS sequence"/>
</dbReference>
<dbReference type="EMBL" id="JACEON010000007">
    <property type="protein sequence ID" value="MBA4611862.1"/>
    <property type="molecule type" value="Genomic_DNA"/>
</dbReference>
<evidence type="ECO:0000256" key="3">
    <source>
        <dbReference type="SAM" id="MobiDB-lite"/>
    </source>
</evidence>
<dbReference type="GO" id="GO:0043751">
    <property type="term" value="F:polyphosphate:AMP phosphotransferase activity"/>
    <property type="evidence" value="ECO:0007669"/>
    <property type="project" value="InterPro"/>
</dbReference>
<accession>A0A838XNS4</accession>
<evidence type="ECO:0000313" key="5">
    <source>
        <dbReference type="EMBL" id="MBA4611862.1"/>
    </source>
</evidence>
<comment type="catalytic activity">
    <reaction evidence="2">
        <text>[phosphate](n) + ATP = [phosphate](n+1) + ADP</text>
        <dbReference type="Rhea" id="RHEA:19573"/>
        <dbReference type="Rhea" id="RHEA-COMP:9859"/>
        <dbReference type="Rhea" id="RHEA-COMP:14280"/>
        <dbReference type="ChEBI" id="CHEBI:16838"/>
        <dbReference type="ChEBI" id="CHEBI:30616"/>
        <dbReference type="ChEBI" id="CHEBI:456216"/>
    </reaction>
    <physiologicalReaction direction="right-to-left" evidence="2">
        <dbReference type="Rhea" id="RHEA:19575"/>
    </physiologicalReaction>
</comment>
<keyword evidence="1" id="KW-0066">ATP synthesis</keyword>
<dbReference type="InterPro" id="IPR022489">
    <property type="entry name" value="PolyP_AMP_Tfrase"/>
</dbReference>
<evidence type="ECO:0000256" key="1">
    <source>
        <dbReference type="ARBA" id="ARBA00023310"/>
    </source>
</evidence>
<reference evidence="5 6" key="1">
    <citation type="submission" date="2020-07" db="EMBL/GenBank/DDBJ databases">
        <authorList>
            <person name="Li M."/>
        </authorList>
    </citation>
    <scope>NUCLEOTIDE SEQUENCE [LARGE SCALE GENOMIC DNA]</scope>
    <source>
        <strain evidence="5 6">DSM 23284</strain>
    </source>
</reference>
<dbReference type="SUPFAM" id="SSF52540">
    <property type="entry name" value="P-loop containing nucleoside triphosphate hydrolases"/>
    <property type="match status" value="2"/>
</dbReference>
<proteinExistence type="predicted"/>
<feature type="domain" description="Polyphosphate kinase-2-related" evidence="4">
    <location>
        <begin position="285"/>
        <end position="506"/>
    </location>
</feature>
<protein>
    <submittedName>
        <fullName evidence="5">Polyphosphate:AMP phosphotransferase</fullName>
    </submittedName>
</protein>
<name>A0A838XNS4_9HYPH</name>
<dbReference type="Pfam" id="PF03976">
    <property type="entry name" value="PPK2"/>
    <property type="match status" value="2"/>
</dbReference>
<reference evidence="5 6" key="2">
    <citation type="submission" date="2020-08" db="EMBL/GenBank/DDBJ databases">
        <title>Stappia taiwanensis sp. nov., isolated from a coastal thermal spring.</title>
        <authorList>
            <person name="Kampfer P."/>
        </authorList>
    </citation>
    <scope>NUCLEOTIDE SEQUENCE [LARGE SCALE GENOMIC DNA]</scope>
    <source>
        <strain evidence="5 6">DSM 23284</strain>
    </source>
</reference>
<dbReference type="InterPro" id="IPR027417">
    <property type="entry name" value="P-loop_NTPase"/>
</dbReference>
<feature type="region of interest" description="Disordered" evidence="3">
    <location>
        <begin position="245"/>
        <end position="269"/>
    </location>
</feature>
<dbReference type="AlphaFoldDB" id="A0A838XNS4"/>
<organism evidence="5 6">
    <name type="scientific">Stappia taiwanensis</name>
    <dbReference type="NCBI Taxonomy" id="992267"/>
    <lineage>
        <taxon>Bacteria</taxon>
        <taxon>Pseudomonadati</taxon>
        <taxon>Pseudomonadota</taxon>
        <taxon>Alphaproteobacteria</taxon>
        <taxon>Hyphomicrobiales</taxon>
        <taxon>Stappiaceae</taxon>
        <taxon>Stappia</taxon>
    </lineage>
</organism>
<evidence type="ECO:0000256" key="2">
    <source>
        <dbReference type="ARBA" id="ARBA00024500"/>
    </source>
</evidence>
<dbReference type="PANTHER" id="PTHR34383">
    <property type="entry name" value="POLYPHOSPHATE:AMP PHOSPHOTRANSFERASE-RELATED"/>
    <property type="match status" value="1"/>
</dbReference>